<dbReference type="PANTHER" id="PTHR47966:SF57">
    <property type="entry name" value="PEPTIDASE A1 DOMAIN-CONTAINING PROTEIN"/>
    <property type="match status" value="1"/>
</dbReference>
<dbReference type="eggNOG" id="KOG1339">
    <property type="taxonomic scope" value="Eukaryota"/>
</dbReference>
<dbReference type="GeneID" id="18164708"/>
<name>G3JB50_CORMM</name>
<dbReference type="EMBL" id="JH126400">
    <property type="protein sequence ID" value="EGX94410.1"/>
    <property type="molecule type" value="Genomic_DNA"/>
</dbReference>
<feature type="chain" id="PRO_5003446310" evidence="2">
    <location>
        <begin position="19"/>
        <end position="359"/>
    </location>
</feature>
<evidence type="ECO:0000313" key="4">
    <source>
        <dbReference type="EMBL" id="EGX94410.1"/>
    </source>
</evidence>
<dbReference type="Pfam" id="PF00026">
    <property type="entry name" value="Asp"/>
    <property type="match status" value="1"/>
</dbReference>
<dbReference type="InterPro" id="IPR001461">
    <property type="entry name" value="Aspartic_peptidase_A1"/>
</dbReference>
<dbReference type="Proteomes" id="UP000001610">
    <property type="component" value="Unassembled WGS sequence"/>
</dbReference>
<keyword evidence="4" id="KW-0378">Hydrolase</keyword>
<comment type="similarity">
    <text evidence="1">Belongs to the peptidase A1 family.</text>
</comment>
<dbReference type="RefSeq" id="XP_006667896.1">
    <property type="nucleotide sequence ID" value="XM_006667833.1"/>
</dbReference>
<feature type="signal peptide" evidence="2">
    <location>
        <begin position="1"/>
        <end position="18"/>
    </location>
</feature>
<dbReference type="SMR" id="G3JB50"/>
<sequence>MLLRDVLTLLATAQVVTADSSHPVHFRKVNASTARSISAYKNLTLHGDGTLVNEQGFWFSHFSVGASRNLEMLINTGSSDAILNPGVYDPSSASRDQKRDFHISYATAKPDGSGKLSASGKVYLDVVTQLGANLTVLQQGIGLIDKPKTTPTFPHDGIIGFAGERGASLREKPFILSLCATHALSACRFGLSLRTNGTGQLHYGTVATDEFAGALTTVKTARGRLWSVKGDVTVNRDRIYIGLPLVTDSGTTAIFGPSSLVRKVFQAARIKEVKTENGYEGRFNCSDAPTIGFRIGRKIFNIDPKALAFKKDGDNCTASLFGMHKKFGDRWILGQAFFQGRYIDHNAENKTMGFANLKE</sequence>
<evidence type="ECO:0000256" key="1">
    <source>
        <dbReference type="ARBA" id="ARBA00007447"/>
    </source>
</evidence>
<dbReference type="InParanoid" id="G3JB50"/>
<protein>
    <submittedName>
        <fullName evidence="4">Aspartyl protease</fullName>
    </submittedName>
</protein>
<dbReference type="PROSITE" id="PS51767">
    <property type="entry name" value="PEPTIDASE_A1"/>
    <property type="match status" value="1"/>
</dbReference>
<feature type="domain" description="Peptidase A1" evidence="3">
    <location>
        <begin position="58"/>
        <end position="355"/>
    </location>
</feature>
<dbReference type="InterPro" id="IPR021109">
    <property type="entry name" value="Peptidase_aspartic_dom_sf"/>
</dbReference>
<dbReference type="AlphaFoldDB" id="G3JB50"/>
<dbReference type="HOGENOM" id="CLU_037868_1_0_1"/>
<dbReference type="KEGG" id="cmt:CCM_02681"/>
<evidence type="ECO:0000256" key="2">
    <source>
        <dbReference type="SAM" id="SignalP"/>
    </source>
</evidence>
<evidence type="ECO:0000313" key="5">
    <source>
        <dbReference type="Proteomes" id="UP000001610"/>
    </source>
</evidence>
<dbReference type="GO" id="GO:0006508">
    <property type="term" value="P:proteolysis"/>
    <property type="evidence" value="ECO:0007669"/>
    <property type="project" value="UniProtKB-KW"/>
</dbReference>
<dbReference type="CDD" id="cd05471">
    <property type="entry name" value="pepsin_like"/>
    <property type="match status" value="1"/>
</dbReference>
<keyword evidence="4" id="KW-0645">Protease</keyword>
<dbReference type="InterPro" id="IPR034164">
    <property type="entry name" value="Pepsin-like_dom"/>
</dbReference>
<keyword evidence="2" id="KW-0732">Signal</keyword>
<dbReference type="SUPFAM" id="SSF50630">
    <property type="entry name" value="Acid proteases"/>
    <property type="match status" value="1"/>
</dbReference>
<dbReference type="VEuPathDB" id="FungiDB:CCM_02681"/>
<dbReference type="Gene3D" id="2.40.70.10">
    <property type="entry name" value="Acid Proteases"/>
    <property type="match status" value="2"/>
</dbReference>
<dbReference type="PANTHER" id="PTHR47966">
    <property type="entry name" value="BETA-SITE APP-CLEAVING ENZYME, ISOFORM A-RELATED"/>
    <property type="match status" value="1"/>
</dbReference>
<dbReference type="OrthoDB" id="15189at2759"/>
<keyword evidence="5" id="KW-1185">Reference proteome</keyword>
<gene>
    <name evidence="4" type="ORF">CCM_02681</name>
</gene>
<dbReference type="OMA" id="GQAFFQG"/>
<organism evidence="4 5">
    <name type="scientific">Cordyceps militaris (strain CM01)</name>
    <name type="common">Caterpillar fungus</name>
    <dbReference type="NCBI Taxonomy" id="983644"/>
    <lineage>
        <taxon>Eukaryota</taxon>
        <taxon>Fungi</taxon>
        <taxon>Dikarya</taxon>
        <taxon>Ascomycota</taxon>
        <taxon>Pezizomycotina</taxon>
        <taxon>Sordariomycetes</taxon>
        <taxon>Hypocreomycetidae</taxon>
        <taxon>Hypocreales</taxon>
        <taxon>Cordycipitaceae</taxon>
        <taxon>Cordyceps</taxon>
    </lineage>
</organism>
<dbReference type="GO" id="GO:0004190">
    <property type="term" value="F:aspartic-type endopeptidase activity"/>
    <property type="evidence" value="ECO:0007669"/>
    <property type="project" value="InterPro"/>
</dbReference>
<reference evidence="4 5" key="1">
    <citation type="journal article" date="2011" name="Genome Biol.">
        <title>Genome sequence of the insect pathogenic fungus Cordyceps militaris, a valued traditional Chinese medicine.</title>
        <authorList>
            <person name="Zheng P."/>
            <person name="Xia Y."/>
            <person name="Xiao G."/>
            <person name="Xiong C."/>
            <person name="Hu X."/>
            <person name="Zhang S."/>
            <person name="Zheng H."/>
            <person name="Huang Y."/>
            <person name="Zhou Y."/>
            <person name="Wang S."/>
            <person name="Zhao G.P."/>
            <person name="Liu X."/>
            <person name="St Leger R.J."/>
            <person name="Wang C."/>
        </authorList>
    </citation>
    <scope>NUCLEOTIDE SEQUENCE [LARGE SCALE GENOMIC DNA]</scope>
    <source>
        <strain evidence="4 5">CM01</strain>
    </source>
</reference>
<proteinExistence type="inferred from homology"/>
<dbReference type="InterPro" id="IPR033121">
    <property type="entry name" value="PEPTIDASE_A1"/>
</dbReference>
<evidence type="ECO:0000259" key="3">
    <source>
        <dbReference type="PROSITE" id="PS51767"/>
    </source>
</evidence>
<accession>G3JB50</accession>